<dbReference type="AlphaFoldDB" id="A0AAD7EIP7"/>
<name>A0AAD7EIP7_9AGAR</name>
<feature type="non-terminal residue" evidence="1">
    <location>
        <position position="56"/>
    </location>
</feature>
<dbReference type="EMBL" id="JARIHO010000039">
    <property type="protein sequence ID" value="KAJ7328400.1"/>
    <property type="molecule type" value="Genomic_DNA"/>
</dbReference>
<organism evidence="1 2">
    <name type="scientific">Mycena albidolilacea</name>
    <dbReference type="NCBI Taxonomy" id="1033008"/>
    <lineage>
        <taxon>Eukaryota</taxon>
        <taxon>Fungi</taxon>
        <taxon>Dikarya</taxon>
        <taxon>Basidiomycota</taxon>
        <taxon>Agaricomycotina</taxon>
        <taxon>Agaricomycetes</taxon>
        <taxon>Agaricomycetidae</taxon>
        <taxon>Agaricales</taxon>
        <taxon>Marasmiineae</taxon>
        <taxon>Mycenaceae</taxon>
        <taxon>Mycena</taxon>
    </lineage>
</organism>
<accession>A0AAD7EIP7</accession>
<protein>
    <recommendedName>
        <fullName evidence="3">RNase H type-1 domain-containing protein</fullName>
    </recommendedName>
</protein>
<dbReference type="InterPro" id="IPR036397">
    <property type="entry name" value="RNaseH_sf"/>
</dbReference>
<dbReference type="Proteomes" id="UP001218218">
    <property type="component" value="Unassembled WGS sequence"/>
</dbReference>
<evidence type="ECO:0000313" key="2">
    <source>
        <dbReference type="Proteomes" id="UP001218218"/>
    </source>
</evidence>
<dbReference type="InterPro" id="IPR012337">
    <property type="entry name" value="RNaseH-like_sf"/>
</dbReference>
<keyword evidence="2" id="KW-1185">Reference proteome</keyword>
<evidence type="ECO:0008006" key="3">
    <source>
        <dbReference type="Google" id="ProtNLM"/>
    </source>
</evidence>
<dbReference type="Gene3D" id="3.30.420.10">
    <property type="entry name" value="Ribonuclease H-like superfamily/Ribonuclease H"/>
    <property type="match status" value="1"/>
</dbReference>
<sequence>SPDESSRGWKCPNGDLFHNIIGLLKSRCAPMVLIQVKGHSGNCHNDAADMLTKQGA</sequence>
<feature type="non-terminal residue" evidence="1">
    <location>
        <position position="1"/>
    </location>
</feature>
<proteinExistence type="predicted"/>
<comment type="caution">
    <text evidence="1">The sequence shown here is derived from an EMBL/GenBank/DDBJ whole genome shotgun (WGS) entry which is preliminary data.</text>
</comment>
<gene>
    <name evidence="1" type="ORF">DFH08DRAFT_617400</name>
</gene>
<dbReference type="SUPFAM" id="SSF53098">
    <property type="entry name" value="Ribonuclease H-like"/>
    <property type="match status" value="1"/>
</dbReference>
<dbReference type="GO" id="GO:0003676">
    <property type="term" value="F:nucleic acid binding"/>
    <property type="evidence" value="ECO:0007669"/>
    <property type="project" value="InterPro"/>
</dbReference>
<reference evidence="1" key="1">
    <citation type="submission" date="2023-03" db="EMBL/GenBank/DDBJ databases">
        <title>Massive genome expansion in bonnet fungi (Mycena s.s.) driven by repeated elements and novel gene families across ecological guilds.</title>
        <authorList>
            <consortium name="Lawrence Berkeley National Laboratory"/>
            <person name="Harder C.B."/>
            <person name="Miyauchi S."/>
            <person name="Viragh M."/>
            <person name="Kuo A."/>
            <person name="Thoen E."/>
            <person name="Andreopoulos B."/>
            <person name="Lu D."/>
            <person name="Skrede I."/>
            <person name="Drula E."/>
            <person name="Henrissat B."/>
            <person name="Morin E."/>
            <person name="Kohler A."/>
            <person name="Barry K."/>
            <person name="LaButti K."/>
            <person name="Morin E."/>
            <person name="Salamov A."/>
            <person name="Lipzen A."/>
            <person name="Mereny Z."/>
            <person name="Hegedus B."/>
            <person name="Baldrian P."/>
            <person name="Stursova M."/>
            <person name="Weitz H."/>
            <person name="Taylor A."/>
            <person name="Grigoriev I.V."/>
            <person name="Nagy L.G."/>
            <person name="Martin F."/>
            <person name="Kauserud H."/>
        </authorList>
    </citation>
    <scope>NUCLEOTIDE SEQUENCE</scope>
    <source>
        <strain evidence="1">CBHHK002</strain>
    </source>
</reference>
<evidence type="ECO:0000313" key="1">
    <source>
        <dbReference type="EMBL" id="KAJ7328400.1"/>
    </source>
</evidence>